<dbReference type="PATRIC" id="fig|106634.4.peg.98"/>
<dbReference type="STRING" id="106634.TVD_00475"/>
<dbReference type="SUPFAM" id="SSF88713">
    <property type="entry name" value="Glycoside hydrolase/deacetylase"/>
    <property type="match status" value="1"/>
</dbReference>
<dbReference type="RefSeq" id="WP_047250513.1">
    <property type="nucleotide sequence ID" value="NZ_CP011367.1"/>
</dbReference>
<reference evidence="1 2" key="1">
    <citation type="submission" date="2015-04" db="EMBL/GenBank/DDBJ databases">
        <title>Complete Sequence for the Genome of the Thioalkalivibrio versutus D301.</title>
        <authorList>
            <person name="Mu T."/>
            <person name="Zhou J."/>
            <person name="Xu X."/>
        </authorList>
    </citation>
    <scope>NUCLEOTIDE SEQUENCE [LARGE SCALE GENOMIC DNA]</scope>
    <source>
        <strain evidence="1 2">D301</strain>
    </source>
</reference>
<sequence>MTTRVHITVDTEFSIGGAFADPQGRRPIGPPSVYCERHGRSEGLGYLLETLEQYGIRGTFFVEALNTCYFGDELMGGIAREIAARGHDVQLHLHPCWTYFEQPNWSQQLQTNPPNDDITRRSEDEQVRLIRMGQDTFTRWGLPAPTVLRTGGLKVGLGVYAAMRRCGMGIASNIGLAIYRPREPELHLFAGHHDIDGIREFPVTTYTDFCLRGERHYKTLTITGCSWPETRTVLKKAREQGVSDVVVLTHPFEFVKHRGDAARSPTLDRVNRHRLKRLCKFVAEQPALEAACMSTLGNEPAAPHDDTLDVPAYRALGRILVNRLNHASVGV</sequence>
<keyword evidence="2" id="KW-1185">Reference proteome</keyword>
<dbReference type="GO" id="GO:0005975">
    <property type="term" value="P:carbohydrate metabolic process"/>
    <property type="evidence" value="ECO:0007669"/>
    <property type="project" value="InterPro"/>
</dbReference>
<dbReference type="EMBL" id="CP011367">
    <property type="protein sequence ID" value="AKJ93928.1"/>
    <property type="molecule type" value="Genomic_DNA"/>
</dbReference>
<dbReference type="InterPro" id="IPR011330">
    <property type="entry name" value="Glyco_hydro/deAcase_b/a-brl"/>
</dbReference>
<dbReference type="Gene3D" id="3.20.20.370">
    <property type="entry name" value="Glycoside hydrolase/deacetylase"/>
    <property type="match status" value="1"/>
</dbReference>
<protein>
    <submittedName>
        <fullName evidence="1">Polysaccharide deacetylase</fullName>
    </submittedName>
</protein>
<organism evidence="1 2">
    <name type="scientific">Thioalkalivibrio versutus</name>
    <dbReference type="NCBI Taxonomy" id="106634"/>
    <lineage>
        <taxon>Bacteria</taxon>
        <taxon>Pseudomonadati</taxon>
        <taxon>Pseudomonadota</taxon>
        <taxon>Gammaproteobacteria</taxon>
        <taxon>Chromatiales</taxon>
        <taxon>Ectothiorhodospiraceae</taxon>
        <taxon>Thioalkalivibrio</taxon>
    </lineage>
</organism>
<evidence type="ECO:0000313" key="1">
    <source>
        <dbReference type="EMBL" id="AKJ93928.1"/>
    </source>
</evidence>
<dbReference type="AlphaFoldDB" id="A0A0G3FY85"/>
<accession>A0A0G3FY85</accession>
<dbReference type="OrthoDB" id="8597776at2"/>
<evidence type="ECO:0000313" key="2">
    <source>
        <dbReference type="Proteomes" id="UP000064201"/>
    </source>
</evidence>
<gene>
    <name evidence="1" type="ORF">TVD_00475</name>
</gene>
<dbReference type="KEGG" id="tvr:TVD_00475"/>
<proteinExistence type="predicted"/>
<dbReference type="Proteomes" id="UP000064201">
    <property type="component" value="Chromosome"/>
</dbReference>
<name>A0A0G3FY85_9GAMM</name>